<evidence type="ECO:0000256" key="5">
    <source>
        <dbReference type="ARBA" id="ARBA00023136"/>
    </source>
</evidence>
<evidence type="ECO:0000256" key="3">
    <source>
        <dbReference type="ARBA" id="ARBA00022692"/>
    </source>
</evidence>
<dbReference type="InterPro" id="IPR018614">
    <property type="entry name" value="KRTCAP2"/>
</dbReference>
<reference evidence="7" key="1">
    <citation type="submission" date="2020-03" db="EMBL/GenBank/DDBJ databases">
        <title>Transcriptomic Profiling of the Digestive Tract of the Rat Flea, Xenopsylla cheopis, Following Blood Feeding and Infection with Yersinia pestis.</title>
        <authorList>
            <person name="Bland D.M."/>
            <person name="Martens C.A."/>
            <person name="Virtaneva K."/>
            <person name="Kanakabandi K."/>
            <person name="Long D."/>
            <person name="Rosenke R."/>
            <person name="Saturday G.A."/>
            <person name="Hoyt F.H."/>
            <person name="Bruno D.P."/>
            <person name="Ribeiro J.M.C."/>
            <person name="Hinnebusch J."/>
        </authorList>
    </citation>
    <scope>NUCLEOTIDE SEQUENCE</scope>
</reference>
<comment type="similarity">
    <text evidence="2">Belongs to the KRTCAP2 family.</text>
</comment>
<feature type="transmembrane region" description="Helical" evidence="6">
    <location>
        <begin position="6"/>
        <end position="26"/>
    </location>
</feature>
<keyword evidence="3 6" id="KW-0812">Transmembrane</keyword>
<dbReference type="PANTHER" id="PTHR32001">
    <property type="entry name" value="KERATINOCYTE-ASSOCIATED PROTEIN 2"/>
    <property type="match status" value="1"/>
</dbReference>
<protein>
    <submittedName>
        <fullName evidence="7">Putative conserved plasma membrane protein</fullName>
    </submittedName>
</protein>
<evidence type="ECO:0000313" key="7">
    <source>
        <dbReference type="EMBL" id="NOV44245.1"/>
    </source>
</evidence>
<dbReference type="AlphaFoldDB" id="A0A6M2DDG3"/>
<dbReference type="GO" id="GO:0016020">
    <property type="term" value="C:membrane"/>
    <property type="evidence" value="ECO:0007669"/>
    <property type="project" value="UniProtKB-SubCell"/>
</dbReference>
<sequence>MAVSTGTSFVLSSLISVLLFSAMQIYKPWLGSTQLNTILGGYLGSVLFIFVLTAIGNFESTFFGPAFQCKLFPEIIISLVGAVIASGAVHRVCATTCMVFSIIAWYYKNLISQHVHAVPVSAEISMKKKRK</sequence>
<comment type="subcellular location">
    <subcellularLocation>
        <location evidence="1">Membrane</location>
        <topology evidence="1">Multi-pass membrane protein</topology>
    </subcellularLocation>
</comment>
<feature type="transmembrane region" description="Helical" evidence="6">
    <location>
        <begin position="75"/>
        <end position="107"/>
    </location>
</feature>
<organism evidence="7">
    <name type="scientific">Xenopsylla cheopis</name>
    <name type="common">Oriental rat flea</name>
    <name type="synonym">Pulex cheopis</name>
    <dbReference type="NCBI Taxonomy" id="163159"/>
    <lineage>
        <taxon>Eukaryota</taxon>
        <taxon>Metazoa</taxon>
        <taxon>Ecdysozoa</taxon>
        <taxon>Arthropoda</taxon>
        <taxon>Hexapoda</taxon>
        <taxon>Insecta</taxon>
        <taxon>Pterygota</taxon>
        <taxon>Neoptera</taxon>
        <taxon>Endopterygota</taxon>
        <taxon>Siphonaptera</taxon>
        <taxon>Pulicidae</taxon>
        <taxon>Xenopsyllinae</taxon>
        <taxon>Xenopsylla</taxon>
    </lineage>
</organism>
<name>A0A6M2DDG3_XENCH</name>
<evidence type="ECO:0000256" key="2">
    <source>
        <dbReference type="ARBA" id="ARBA00007279"/>
    </source>
</evidence>
<keyword evidence="4 6" id="KW-1133">Transmembrane helix</keyword>
<dbReference type="EMBL" id="GIIL01000519">
    <property type="protein sequence ID" value="NOV44245.1"/>
    <property type="molecule type" value="Transcribed_RNA"/>
</dbReference>
<dbReference type="Pfam" id="PF09775">
    <property type="entry name" value="Keratin_assoc"/>
    <property type="match status" value="1"/>
</dbReference>
<proteinExistence type="inferred from homology"/>
<accession>A0A6M2DDG3</accession>
<feature type="transmembrane region" description="Helical" evidence="6">
    <location>
        <begin position="38"/>
        <end position="55"/>
    </location>
</feature>
<dbReference type="PANTHER" id="PTHR32001:SF1">
    <property type="entry name" value="KERATINOCYTE-ASSOCIATED PROTEIN 2"/>
    <property type="match status" value="1"/>
</dbReference>
<evidence type="ECO:0000256" key="1">
    <source>
        <dbReference type="ARBA" id="ARBA00004141"/>
    </source>
</evidence>
<keyword evidence="5 6" id="KW-0472">Membrane</keyword>
<evidence type="ECO:0000256" key="4">
    <source>
        <dbReference type="ARBA" id="ARBA00022989"/>
    </source>
</evidence>
<evidence type="ECO:0000256" key="6">
    <source>
        <dbReference type="SAM" id="Phobius"/>
    </source>
</evidence>